<keyword evidence="2" id="KW-0812">Transmembrane</keyword>
<dbReference type="GO" id="GO:0016020">
    <property type="term" value="C:membrane"/>
    <property type="evidence" value="ECO:0007669"/>
    <property type="project" value="InterPro"/>
</dbReference>
<keyword evidence="2" id="KW-0472">Membrane</keyword>
<dbReference type="OrthoDB" id="2294582at2"/>
<dbReference type="Proteomes" id="UP000036756">
    <property type="component" value="Unassembled WGS sequence"/>
</dbReference>
<evidence type="ECO:0000256" key="1">
    <source>
        <dbReference type="ARBA" id="ARBA00007362"/>
    </source>
</evidence>
<dbReference type="STRING" id="1121307.CLCY_3c01970"/>
<gene>
    <name evidence="4" type="ORF">CLCY_3c01970</name>
</gene>
<dbReference type="SUPFAM" id="SSF103481">
    <property type="entry name" value="Multidrug resistance efflux transporter EmrE"/>
    <property type="match status" value="1"/>
</dbReference>
<comment type="similarity">
    <text evidence="1">Belongs to the EamA transporter family.</text>
</comment>
<feature type="transmembrane region" description="Helical" evidence="2">
    <location>
        <begin position="6"/>
        <end position="22"/>
    </location>
</feature>
<comment type="caution">
    <text evidence="4">The sequence shown here is derived from an EMBL/GenBank/DDBJ whole genome shotgun (WGS) entry which is preliminary data.</text>
</comment>
<evidence type="ECO:0000256" key="2">
    <source>
        <dbReference type="SAM" id="Phobius"/>
    </source>
</evidence>
<dbReference type="RefSeq" id="WP_048570573.1">
    <property type="nucleotide sequence ID" value="NZ_LFVU01000026.1"/>
</dbReference>
<dbReference type="InterPro" id="IPR037185">
    <property type="entry name" value="EmrE-like"/>
</dbReference>
<organism evidence="4 5">
    <name type="scientific">Clostridium cylindrosporum DSM 605</name>
    <dbReference type="NCBI Taxonomy" id="1121307"/>
    <lineage>
        <taxon>Bacteria</taxon>
        <taxon>Bacillati</taxon>
        <taxon>Bacillota</taxon>
        <taxon>Clostridia</taxon>
        <taxon>Eubacteriales</taxon>
        <taxon>Clostridiaceae</taxon>
        <taxon>Clostridium</taxon>
    </lineage>
</organism>
<accession>A0A0J8G2G9</accession>
<dbReference type="Pfam" id="PF00892">
    <property type="entry name" value="EamA"/>
    <property type="match status" value="1"/>
</dbReference>
<keyword evidence="2" id="KW-1133">Transmembrane helix</keyword>
<feature type="transmembrane region" description="Helical" evidence="2">
    <location>
        <begin position="124"/>
        <end position="142"/>
    </location>
</feature>
<dbReference type="EMBL" id="LFVU01000026">
    <property type="protein sequence ID" value="KMT21926.1"/>
    <property type="molecule type" value="Genomic_DNA"/>
</dbReference>
<keyword evidence="5" id="KW-1185">Reference proteome</keyword>
<evidence type="ECO:0000313" key="4">
    <source>
        <dbReference type="EMBL" id="KMT21926.1"/>
    </source>
</evidence>
<feature type="domain" description="EamA" evidence="3">
    <location>
        <begin position="13"/>
        <end position="141"/>
    </location>
</feature>
<feature type="transmembrane region" description="Helical" evidence="2">
    <location>
        <begin position="100"/>
        <end position="118"/>
    </location>
</feature>
<reference evidence="4 5" key="1">
    <citation type="submission" date="2015-06" db="EMBL/GenBank/DDBJ databases">
        <title>Draft genome sequence of the purine-degrading Clostridium cylindrosporum HC-1 (DSM 605).</title>
        <authorList>
            <person name="Poehlein A."/>
            <person name="Schiel-Bengelsdorf B."/>
            <person name="Bengelsdorf F."/>
            <person name="Daniel R."/>
            <person name="Duerre P."/>
        </authorList>
    </citation>
    <scope>NUCLEOTIDE SEQUENCE [LARGE SCALE GENOMIC DNA]</scope>
    <source>
        <strain evidence="4 5">DSM 605</strain>
    </source>
</reference>
<feature type="transmembrane region" description="Helical" evidence="2">
    <location>
        <begin position="34"/>
        <end position="54"/>
    </location>
</feature>
<protein>
    <recommendedName>
        <fullName evidence="3">EamA domain-containing protein</fullName>
    </recommendedName>
</protein>
<feature type="transmembrane region" description="Helical" evidence="2">
    <location>
        <begin position="69"/>
        <end position="88"/>
    </location>
</feature>
<evidence type="ECO:0000313" key="5">
    <source>
        <dbReference type="Proteomes" id="UP000036756"/>
    </source>
</evidence>
<dbReference type="AlphaFoldDB" id="A0A0J8G2G9"/>
<evidence type="ECO:0000259" key="3">
    <source>
        <dbReference type="Pfam" id="PF00892"/>
    </source>
</evidence>
<dbReference type="InterPro" id="IPR000620">
    <property type="entry name" value="EamA_dom"/>
</dbReference>
<sequence>MTFNYFFPLVLVILSNLIYHITAKNTPNNINSFLSLTVTYVVGAIVSVLMYFIISKPSDVLKDINKLNWTTYILGLVIVGLEIGYIYMYRVGWNISKGSIVASISVAILLVLVGTLFYKEIIGMYQVSGIVFCIIGLILINLH</sequence>
<proteinExistence type="inferred from homology"/>
<name>A0A0J8G2G9_CLOCY</name>
<dbReference type="PATRIC" id="fig|1121307.3.peg.1550"/>